<dbReference type="AlphaFoldDB" id="A0A1Q9C5I4"/>
<evidence type="ECO:0008006" key="5">
    <source>
        <dbReference type="Google" id="ProtNLM"/>
    </source>
</evidence>
<feature type="coiled-coil region" evidence="1">
    <location>
        <begin position="172"/>
        <end position="234"/>
    </location>
</feature>
<accession>A0A1Q9C5I4</accession>
<keyword evidence="1" id="KW-0175">Coiled coil</keyword>
<comment type="caution">
    <text evidence="3">The sequence shown here is derived from an EMBL/GenBank/DDBJ whole genome shotgun (WGS) entry which is preliminary data.</text>
</comment>
<keyword evidence="4" id="KW-1185">Reference proteome</keyword>
<dbReference type="EMBL" id="LSRX01001651">
    <property type="protein sequence ID" value="OLP78181.1"/>
    <property type="molecule type" value="Genomic_DNA"/>
</dbReference>
<organism evidence="3 4">
    <name type="scientific">Symbiodinium microadriaticum</name>
    <name type="common">Dinoflagellate</name>
    <name type="synonym">Zooxanthella microadriatica</name>
    <dbReference type="NCBI Taxonomy" id="2951"/>
    <lineage>
        <taxon>Eukaryota</taxon>
        <taxon>Sar</taxon>
        <taxon>Alveolata</taxon>
        <taxon>Dinophyceae</taxon>
        <taxon>Suessiales</taxon>
        <taxon>Symbiodiniaceae</taxon>
        <taxon>Symbiodinium</taxon>
    </lineage>
</organism>
<dbReference type="SUPFAM" id="SSF56219">
    <property type="entry name" value="DNase I-like"/>
    <property type="match status" value="1"/>
</dbReference>
<proteinExistence type="predicted"/>
<dbReference type="InterPro" id="IPR036691">
    <property type="entry name" value="Endo/exonu/phosph_ase_sf"/>
</dbReference>
<gene>
    <name evidence="3" type="ORF">AK812_SmicGene41680</name>
</gene>
<name>A0A1Q9C5I4_SYMMI</name>
<dbReference type="Proteomes" id="UP000186817">
    <property type="component" value="Unassembled WGS sequence"/>
</dbReference>
<evidence type="ECO:0000256" key="2">
    <source>
        <dbReference type="SAM" id="MobiDB-lite"/>
    </source>
</evidence>
<evidence type="ECO:0000313" key="3">
    <source>
        <dbReference type="EMBL" id="OLP78181.1"/>
    </source>
</evidence>
<dbReference type="Gene3D" id="3.60.10.10">
    <property type="entry name" value="Endonuclease/exonuclease/phosphatase"/>
    <property type="match status" value="1"/>
</dbReference>
<reference evidence="3 4" key="1">
    <citation type="submission" date="2016-02" db="EMBL/GenBank/DDBJ databases">
        <title>Genome analysis of coral dinoflagellate symbionts highlights evolutionary adaptations to a symbiotic lifestyle.</title>
        <authorList>
            <person name="Aranda M."/>
            <person name="Li Y."/>
            <person name="Liew Y.J."/>
            <person name="Baumgarten S."/>
            <person name="Simakov O."/>
            <person name="Wilson M."/>
            <person name="Piel J."/>
            <person name="Ashoor H."/>
            <person name="Bougouffa S."/>
            <person name="Bajic V.B."/>
            <person name="Ryu T."/>
            <person name="Ravasi T."/>
            <person name="Bayer T."/>
            <person name="Micklem G."/>
            <person name="Kim H."/>
            <person name="Bhak J."/>
            <person name="Lajeunesse T.C."/>
            <person name="Voolstra C.R."/>
        </authorList>
    </citation>
    <scope>NUCLEOTIDE SEQUENCE [LARGE SCALE GENOMIC DNA]</scope>
    <source>
        <strain evidence="3 4">CCMP2467</strain>
    </source>
</reference>
<feature type="region of interest" description="Disordered" evidence="2">
    <location>
        <begin position="108"/>
        <end position="143"/>
    </location>
</feature>
<protein>
    <recommendedName>
        <fullName evidence="5">Endonuclease/exonuclease/phosphatase domain-containing protein</fullName>
    </recommendedName>
</protein>
<sequence length="979" mass="109199">MSRLLGARRCSLQPCFIPPPDVAIASAALRAQGVPGGQSLVLDYLLGRAFLKGEVVIRVASSFVVFYLLFTDEMADNEDTVPAALSSVLDMQVDVVGSPTEVADASDVELTPVSEGGTGIKAEEDLESPSKRSNGVATGSGERPLRASDIKEILVGHVQEMKNAWTSFQGRLEKVEQEQAKTNDTVRSLLDRTQVVEKDVQHQRQSAQEQATNLDSLTTEVKNMKVRLDEIEKGGKNLAAQPVSAAGNPDPWGEFLRKRDLAHAAEGAKAAGGALGSGDAPDRGDLLTEDEKKTLVLGGWLQDTRRSTIEEESAFLFELPEVKNIVDADKLLVYGPRRSVGMLKFKIREGENEKEMRERMWQVIRVLAAAKHVLPSTRTAGDERSMWASFVKTKNARLRSSHVSMVRRVTMSLAKDVHHANGGSDGNGLNLQTTAYDCEDEMNSGLCAKHRWGRVGQWNIAGQKLDLLDVAAKDLDIVFVQEISRDKPGWEQLDRDEFHWVVHRKAEQWRGVGVGIAGDKFDSIVFKQATSRGIWVVARIVGIGRVVLGSLHCHTGVTNAVYQAAVHEFFSACPRKYRHLPVLCGVDANEVPRWVQGESSELEVSDSGANLNALLQDAALLGIKPTSPQAVFARAWTHFPRDVLRSGRHIDMLLGRQMHVTAFEVDPDRRLAIGSDHALLFADIWVAGGPARVRWKRDSRARWVTQELPDVTIVDDGDLTALAKMCTRPRVSAAFRDDAETHAALHRAKETNDAREWKRVHRLRQAKRKKWRRDRLSAILAGDWDQYRMLQAEKKRVKGWWGDLLQDRSAAQLTTEIQDHLEEKMTDQARPGQWDEQLRDIIVNCEPVGEFEPFELHEVWEELQHMRCRSAVGPDLVGVHLLRAIASHETLGDQLVGLINHIVRTQELYQQAGKRVFWRCSPRCRCRSAQLTSVLYVYPVPLTNASTDSCARASFLFFGVAQRSAAVDVAARRRIWWGA</sequence>
<evidence type="ECO:0000256" key="1">
    <source>
        <dbReference type="SAM" id="Coils"/>
    </source>
</evidence>
<dbReference type="OrthoDB" id="409242at2759"/>
<evidence type="ECO:0000313" key="4">
    <source>
        <dbReference type="Proteomes" id="UP000186817"/>
    </source>
</evidence>